<evidence type="ECO:0000313" key="3">
    <source>
        <dbReference type="Proteomes" id="UP001165135"/>
    </source>
</evidence>
<organism evidence="2 3">
    <name type="scientific">Actinoallomurus iriomotensis</name>
    <dbReference type="NCBI Taxonomy" id="478107"/>
    <lineage>
        <taxon>Bacteria</taxon>
        <taxon>Bacillati</taxon>
        <taxon>Actinomycetota</taxon>
        <taxon>Actinomycetes</taxon>
        <taxon>Streptosporangiales</taxon>
        <taxon>Thermomonosporaceae</taxon>
        <taxon>Actinoallomurus</taxon>
    </lineage>
</organism>
<reference evidence="2" key="1">
    <citation type="submission" date="2023-03" db="EMBL/GenBank/DDBJ databases">
        <title>Actinoallomurus iriomotensis NBRC 103681.</title>
        <authorList>
            <person name="Ichikawa N."/>
            <person name="Sato H."/>
            <person name="Tonouchi N."/>
        </authorList>
    </citation>
    <scope>NUCLEOTIDE SEQUENCE</scope>
    <source>
        <strain evidence="2">NBRC 103681</strain>
    </source>
</reference>
<keyword evidence="1" id="KW-1133">Transmembrane helix</keyword>
<accession>A0A9W6RKP7</accession>
<name>A0A9W6RKP7_9ACTN</name>
<proteinExistence type="predicted"/>
<gene>
    <name evidence="2" type="ORF">Airi01_055460</name>
</gene>
<comment type="caution">
    <text evidence="2">The sequence shown here is derived from an EMBL/GenBank/DDBJ whole genome shotgun (WGS) entry which is preliminary data.</text>
</comment>
<sequence>MAAPITPDTPGWTLSKGLVDKTGHPISAALQEQISRRVDALDGPAADAYLRGLGLHLKVVYQPASRFWTFQIIEASLFIGLAAALIGIAIGLLHRRNA</sequence>
<dbReference type="AlphaFoldDB" id="A0A9W6RKP7"/>
<protein>
    <submittedName>
        <fullName evidence="2">Uncharacterized protein</fullName>
    </submittedName>
</protein>
<feature type="transmembrane region" description="Helical" evidence="1">
    <location>
        <begin position="67"/>
        <end position="93"/>
    </location>
</feature>
<evidence type="ECO:0000256" key="1">
    <source>
        <dbReference type="SAM" id="Phobius"/>
    </source>
</evidence>
<evidence type="ECO:0000313" key="2">
    <source>
        <dbReference type="EMBL" id="GLY77279.1"/>
    </source>
</evidence>
<keyword evidence="1" id="KW-0812">Transmembrane</keyword>
<dbReference type="Proteomes" id="UP001165135">
    <property type="component" value="Unassembled WGS sequence"/>
</dbReference>
<dbReference type="RefSeq" id="WP_285626539.1">
    <property type="nucleotide sequence ID" value="NZ_BSTJ01000007.1"/>
</dbReference>
<keyword evidence="1" id="KW-0472">Membrane</keyword>
<dbReference type="EMBL" id="BSTJ01000007">
    <property type="protein sequence ID" value="GLY77279.1"/>
    <property type="molecule type" value="Genomic_DNA"/>
</dbReference>